<evidence type="ECO:0000256" key="1">
    <source>
        <dbReference type="ARBA" id="ARBA00000799"/>
    </source>
</evidence>
<dbReference type="RefSeq" id="WP_005456986.1">
    <property type="nucleotide sequence ID" value="NZ_CM001440.1"/>
</dbReference>
<dbReference type="STRING" id="882082.SaccyDRAFT_2821"/>
<dbReference type="InterPro" id="IPR015890">
    <property type="entry name" value="Chorismate_C"/>
</dbReference>
<accession>H5XHI7</accession>
<protein>
    <recommendedName>
        <fullName evidence="3">isochorismate synthase</fullName>
        <ecNumber evidence="3">5.4.4.2</ecNumber>
    </recommendedName>
    <alternativeName>
        <fullName evidence="5">Isochorismate mutase</fullName>
    </alternativeName>
</protein>
<name>H5XHI7_9PSEU</name>
<evidence type="ECO:0000313" key="8">
    <source>
        <dbReference type="Proteomes" id="UP000002791"/>
    </source>
</evidence>
<comment type="similarity">
    <text evidence="2">Belongs to the isochorismate synthase family.</text>
</comment>
<reference evidence="7 8" key="1">
    <citation type="submission" date="2011-11" db="EMBL/GenBank/DDBJ databases">
        <title>The Noncontiguous Finished sequence of Saccharomonospora cyanea NA-134.</title>
        <authorList>
            <consortium name="US DOE Joint Genome Institute"/>
            <person name="Lucas S."/>
            <person name="Han J."/>
            <person name="Lapidus A."/>
            <person name="Cheng J.-F."/>
            <person name="Goodwin L."/>
            <person name="Pitluck S."/>
            <person name="Peters L."/>
            <person name="Ovchinnikova G."/>
            <person name="Lu M."/>
            <person name="Detter J.C."/>
            <person name="Han C."/>
            <person name="Tapia R."/>
            <person name="Land M."/>
            <person name="Hauser L."/>
            <person name="Kyrpides N."/>
            <person name="Ivanova N."/>
            <person name="Pagani I."/>
            <person name="Brambilla E.-M."/>
            <person name="Klenk H.-P."/>
            <person name="Woyke T."/>
        </authorList>
    </citation>
    <scope>NUCLEOTIDE SEQUENCE [LARGE SCALE GENOMIC DNA]</scope>
    <source>
        <strain evidence="7 8">NA-134</strain>
    </source>
</reference>
<evidence type="ECO:0000256" key="5">
    <source>
        <dbReference type="ARBA" id="ARBA00041564"/>
    </source>
</evidence>
<dbReference type="eggNOG" id="COG1169">
    <property type="taxonomic scope" value="Bacteria"/>
</dbReference>
<dbReference type="GO" id="GO:0009697">
    <property type="term" value="P:salicylic acid biosynthetic process"/>
    <property type="evidence" value="ECO:0007669"/>
    <property type="project" value="TreeGrafter"/>
</dbReference>
<proteinExistence type="inferred from homology"/>
<keyword evidence="4" id="KW-0413">Isomerase</keyword>
<dbReference type="PANTHER" id="PTHR42839:SF2">
    <property type="entry name" value="ISOCHORISMATE SYNTHASE ENTC"/>
    <property type="match status" value="1"/>
</dbReference>
<dbReference type="EC" id="5.4.4.2" evidence="3"/>
<dbReference type="InterPro" id="IPR005801">
    <property type="entry name" value="ADC_synthase"/>
</dbReference>
<evidence type="ECO:0000256" key="2">
    <source>
        <dbReference type="ARBA" id="ARBA00005297"/>
    </source>
</evidence>
<dbReference type="SUPFAM" id="SSF56322">
    <property type="entry name" value="ADC synthase"/>
    <property type="match status" value="1"/>
</dbReference>
<evidence type="ECO:0000313" key="7">
    <source>
        <dbReference type="EMBL" id="EHR61667.1"/>
    </source>
</evidence>
<dbReference type="NCBIfam" id="TIGR00543">
    <property type="entry name" value="isochor_syn"/>
    <property type="match status" value="1"/>
</dbReference>
<evidence type="ECO:0000256" key="4">
    <source>
        <dbReference type="ARBA" id="ARBA00023235"/>
    </source>
</evidence>
<feature type="domain" description="Chorismate-utilising enzyme C-terminal" evidence="6">
    <location>
        <begin position="124"/>
        <end position="387"/>
    </location>
</feature>
<dbReference type="Gene3D" id="3.60.120.10">
    <property type="entry name" value="Anthranilate synthase"/>
    <property type="match status" value="1"/>
</dbReference>
<evidence type="ECO:0000256" key="3">
    <source>
        <dbReference type="ARBA" id="ARBA00012824"/>
    </source>
</evidence>
<organism evidence="7 8">
    <name type="scientific">Saccharomonospora cyanea NA-134</name>
    <dbReference type="NCBI Taxonomy" id="882082"/>
    <lineage>
        <taxon>Bacteria</taxon>
        <taxon>Bacillati</taxon>
        <taxon>Actinomycetota</taxon>
        <taxon>Actinomycetes</taxon>
        <taxon>Pseudonocardiales</taxon>
        <taxon>Pseudonocardiaceae</taxon>
        <taxon>Saccharomonospora</taxon>
    </lineage>
</organism>
<dbReference type="PANTHER" id="PTHR42839">
    <property type="entry name" value="ISOCHORISMATE SYNTHASE ENTC"/>
    <property type="match status" value="1"/>
</dbReference>
<sequence>MSSSVLARPRPTHRAADLLSAYLPGSFYYSSPGGTVLADGVLRSVRAESGRRAEAVAAELAAAVADGVVEPIVVGALGFRPDSESSLVVPAVVRRASAPESGDGAVLSRQDRLGPWDITPRPEREAYAAAVVRALRRIEDGELEKVVLARSLELTADAPVPVPPLLARVVQANPAAHAFAVDITAVGDAAPRTLVGASPELLVSRRGVTVVANPLAGSRPRSTDEAENRRRIAELLSSDKDRREHAHVAAQVAEVLGRFCGELDVPSEPEVIGTPTMWHLSTRITGTLADPRDPATSSLALAEALHPTPAVCGTPTASARDLITELEPDDRGYYAGLVGWTGADGDGEWVVTIRCAEVCDRTVRVFAGAGIVEGSDPAAELAETSAKFRTLLGALGAEETS</sequence>
<dbReference type="Pfam" id="PF00425">
    <property type="entry name" value="Chorismate_bind"/>
    <property type="match status" value="1"/>
</dbReference>
<dbReference type="EMBL" id="CM001440">
    <property type="protein sequence ID" value="EHR61667.1"/>
    <property type="molecule type" value="Genomic_DNA"/>
</dbReference>
<dbReference type="Proteomes" id="UP000002791">
    <property type="component" value="Chromosome"/>
</dbReference>
<dbReference type="OrthoDB" id="9806579at2"/>
<gene>
    <name evidence="7" type="ORF">SaccyDRAFT_2821</name>
</gene>
<evidence type="ECO:0000259" key="6">
    <source>
        <dbReference type="Pfam" id="PF00425"/>
    </source>
</evidence>
<keyword evidence="8" id="KW-1185">Reference proteome</keyword>
<dbReference type="GO" id="GO:0008909">
    <property type="term" value="F:isochorismate synthase activity"/>
    <property type="evidence" value="ECO:0007669"/>
    <property type="project" value="UniProtKB-EC"/>
</dbReference>
<comment type="catalytic activity">
    <reaction evidence="1">
        <text>chorismate = isochorismate</text>
        <dbReference type="Rhea" id="RHEA:18985"/>
        <dbReference type="ChEBI" id="CHEBI:29748"/>
        <dbReference type="ChEBI" id="CHEBI:29780"/>
        <dbReference type="EC" id="5.4.4.2"/>
    </reaction>
</comment>
<dbReference type="InterPro" id="IPR004561">
    <property type="entry name" value="IsoChor_synthase"/>
</dbReference>
<dbReference type="AlphaFoldDB" id="H5XHI7"/>
<dbReference type="HOGENOM" id="CLU_006493_8_6_11"/>